<dbReference type="InterPro" id="IPR001296">
    <property type="entry name" value="Glyco_trans_1"/>
</dbReference>
<evidence type="ECO:0000256" key="1">
    <source>
        <dbReference type="ARBA" id="ARBA00022679"/>
    </source>
</evidence>
<evidence type="ECO:0000313" key="6">
    <source>
        <dbReference type="Proteomes" id="UP000320421"/>
    </source>
</evidence>
<dbReference type="Pfam" id="PF13524">
    <property type="entry name" value="Glyco_trans_1_2"/>
    <property type="match status" value="1"/>
</dbReference>
<evidence type="ECO:0000259" key="4">
    <source>
        <dbReference type="Pfam" id="PF13524"/>
    </source>
</evidence>
<feature type="domain" description="Spore protein YkvP/CgeB glycosyl transferase-like" evidence="4">
    <location>
        <begin position="158"/>
        <end position="315"/>
    </location>
</feature>
<feature type="domain" description="Glycosyl transferase family 1" evidence="2">
    <location>
        <begin position="558"/>
        <end position="710"/>
    </location>
</feature>
<accession>A0A517PUC9</accession>
<evidence type="ECO:0000259" key="2">
    <source>
        <dbReference type="Pfam" id="PF00534"/>
    </source>
</evidence>
<proteinExistence type="predicted"/>
<feature type="domain" description="Glycosyltransferase subfamily 4-like N-terminal" evidence="3">
    <location>
        <begin position="352"/>
        <end position="537"/>
    </location>
</feature>
<dbReference type="PANTHER" id="PTHR46401">
    <property type="entry name" value="GLYCOSYLTRANSFERASE WBBK-RELATED"/>
    <property type="match status" value="1"/>
</dbReference>
<organism evidence="5 6">
    <name type="scientific">Gimesia chilikensis</name>
    <dbReference type="NCBI Taxonomy" id="2605989"/>
    <lineage>
        <taxon>Bacteria</taxon>
        <taxon>Pseudomonadati</taxon>
        <taxon>Planctomycetota</taxon>
        <taxon>Planctomycetia</taxon>
        <taxon>Planctomycetales</taxon>
        <taxon>Planctomycetaceae</taxon>
        <taxon>Gimesia</taxon>
    </lineage>
</organism>
<dbReference type="RefSeq" id="WP_145189713.1">
    <property type="nucleotide sequence ID" value="NZ_CP036266.1"/>
</dbReference>
<dbReference type="PANTHER" id="PTHR46401:SF2">
    <property type="entry name" value="GLYCOSYLTRANSFERASE WBBK-RELATED"/>
    <property type="match status" value="1"/>
</dbReference>
<dbReference type="InterPro" id="IPR028098">
    <property type="entry name" value="Glyco_trans_4-like_N"/>
</dbReference>
<dbReference type="Pfam" id="PF00534">
    <property type="entry name" value="Glycos_transf_1"/>
    <property type="match status" value="1"/>
</dbReference>
<protein>
    <submittedName>
        <fullName evidence="5">Spore protein YkvP</fullName>
    </submittedName>
</protein>
<dbReference type="AlphaFoldDB" id="A0A517PUC9"/>
<keyword evidence="6" id="KW-1185">Reference proteome</keyword>
<evidence type="ECO:0000259" key="3">
    <source>
        <dbReference type="Pfam" id="PF13439"/>
    </source>
</evidence>
<keyword evidence="1" id="KW-0808">Transferase</keyword>
<dbReference type="Gene3D" id="3.40.50.2000">
    <property type="entry name" value="Glycogen Phosphorylase B"/>
    <property type="match status" value="2"/>
</dbReference>
<name>A0A517PUC9_9PLAN</name>
<reference evidence="5 6" key="1">
    <citation type="submission" date="2019-02" db="EMBL/GenBank/DDBJ databases">
        <title>Deep-cultivation of Planctomycetes and their phenomic and genomic characterization uncovers novel biology.</title>
        <authorList>
            <person name="Wiegand S."/>
            <person name="Jogler M."/>
            <person name="Boedeker C."/>
            <person name="Pinto D."/>
            <person name="Vollmers J."/>
            <person name="Rivas-Marin E."/>
            <person name="Kohn T."/>
            <person name="Peeters S.H."/>
            <person name="Heuer A."/>
            <person name="Rast P."/>
            <person name="Oberbeckmann S."/>
            <person name="Bunk B."/>
            <person name="Jeske O."/>
            <person name="Meyerdierks A."/>
            <person name="Storesund J.E."/>
            <person name="Kallscheuer N."/>
            <person name="Luecker S."/>
            <person name="Lage O.M."/>
            <person name="Pohl T."/>
            <person name="Merkel B.J."/>
            <person name="Hornburger P."/>
            <person name="Mueller R.-W."/>
            <person name="Bruemmer F."/>
            <person name="Labrenz M."/>
            <person name="Spormann A.M."/>
            <person name="Op den Camp H."/>
            <person name="Overmann J."/>
            <person name="Amann R."/>
            <person name="Jetten M.S.M."/>
            <person name="Mascher T."/>
            <person name="Medema M.H."/>
            <person name="Devos D.P."/>
            <person name="Kaster A.-K."/>
            <person name="Ovreas L."/>
            <person name="Rohde M."/>
            <person name="Galperin M.Y."/>
            <person name="Jogler C."/>
        </authorList>
    </citation>
    <scope>NUCLEOTIDE SEQUENCE [LARGE SCALE GENOMIC DNA]</scope>
    <source>
        <strain evidence="5 6">HG66A1</strain>
    </source>
</reference>
<dbReference type="GO" id="GO:0009103">
    <property type="term" value="P:lipopolysaccharide biosynthetic process"/>
    <property type="evidence" value="ECO:0007669"/>
    <property type="project" value="TreeGrafter"/>
</dbReference>
<gene>
    <name evidence="5" type="primary">ykvP</name>
    <name evidence="5" type="ORF">HG66A1_47960</name>
</gene>
<dbReference type="GO" id="GO:0016757">
    <property type="term" value="F:glycosyltransferase activity"/>
    <property type="evidence" value="ECO:0007669"/>
    <property type="project" value="InterPro"/>
</dbReference>
<dbReference type="Proteomes" id="UP000320421">
    <property type="component" value="Chromosome"/>
</dbReference>
<dbReference type="EMBL" id="CP036266">
    <property type="protein sequence ID" value="QDT22985.1"/>
    <property type="molecule type" value="Genomic_DNA"/>
</dbReference>
<sequence length="820" mass="94027">MDEKWRILLINSKKSDPNFYICLQVRNALQRHADVERVELVDYTDAITVARNGSFNLLIVYGGESINRPIIYTLKKLCGTSAVWFTEDPYELSNNIRQSDLFDCVFTNDPGSVSKYPCPACFLPLASSEEFHYHEIPESDENYRYDVSFIGTAWPNRTEFIRSLLKAKPELKYKLALPANEFLPPVNLPVPRCEINWRTPNSELAKIANVSKFSLILHREFSASGNDAKAESPGPRLFEIAMAGGLLLVDDSLDMNSELFIPGEEYLPFKDIKECVQQIEYFSQKPEERKKILEASQKRAIQNHTYDQRIDTLLETLNSHKTSEVSQLITQSNPKKKRLLKVVHNVINVQPFGGVEVYVDGIVKKLKDNYEIFFLIPNKQKDRQKSYLVLDADYNVLEELNFSSPINGNWLSEPERESRFFDLLVKYQIDIVHYHHLIDHIPSLPLISKTLGIKSVFSIQDFYYLCDSFNLYNEKHTYCDVRNRCIETCDVCAFKRAGFAAGMVKKRRAFFERVLKSTDVVIGYSQTTKSYYERIYKGLDNMQVMPLPTPIVDGDRPVGKQLDKIKVAILGNFTTNKGAEVYLDMFRAMADDDIEFHIYGSINDHYSHILKVWDLKNVFIHQGYDVSELKHLLKDMNVSLHLSTWPETFLLTLSEAWYNNLVPIVSDIGAQGERVTDGVDGFVVPLNDCGGAIHTLRRLKSDRELFQSVVDNIAELDVTGVDQHVEILEEIYEGLECEHIEEYPEGHSDMSLKSLSQGLISDTLVQHTASDPESVDSSVLVIDKSYPEARLQQKLRKAYRFYRSNGIKKTCSRIVAELKR</sequence>
<dbReference type="SUPFAM" id="SSF53756">
    <property type="entry name" value="UDP-Glycosyltransferase/glycogen phosphorylase"/>
    <property type="match status" value="1"/>
</dbReference>
<dbReference type="Pfam" id="PF13439">
    <property type="entry name" value="Glyco_transf_4"/>
    <property type="match status" value="1"/>
</dbReference>
<dbReference type="InterPro" id="IPR055259">
    <property type="entry name" value="YkvP/CgeB_Glyco_trans-like"/>
</dbReference>
<evidence type="ECO:0000313" key="5">
    <source>
        <dbReference type="EMBL" id="QDT22985.1"/>
    </source>
</evidence>
<dbReference type="OrthoDB" id="9815894at2"/>